<dbReference type="Gene3D" id="3.40.50.300">
    <property type="entry name" value="P-loop containing nucleotide triphosphate hydrolases"/>
    <property type="match status" value="1"/>
</dbReference>
<reference evidence="2" key="1">
    <citation type="submission" date="2018-05" db="EMBL/GenBank/DDBJ databases">
        <authorList>
            <person name="Lanie J.A."/>
            <person name="Ng W.-L."/>
            <person name="Kazmierczak K.M."/>
            <person name="Andrzejewski T.M."/>
            <person name="Davidsen T.M."/>
            <person name="Wayne K.J."/>
            <person name="Tettelin H."/>
            <person name="Glass J.I."/>
            <person name="Rusch D."/>
            <person name="Podicherti R."/>
            <person name="Tsui H.-C.T."/>
            <person name="Winkler M.E."/>
        </authorList>
    </citation>
    <scope>NUCLEOTIDE SEQUENCE</scope>
</reference>
<accession>A0A382M2E2</accession>
<dbReference type="Pfam" id="PF00005">
    <property type="entry name" value="ABC_tran"/>
    <property type="match status" value="1"/>
</dbReference>
<feature type="domain" description="ABC transporter" evidence="1">
    <location>
        <begin position="17"/>
        <end position="50"/>
    </location>
</feature>
<sequence>MIYLQSLNKQFGPKIILKDVNFHIRPGERVGLVGENGTGKTTLFRIIMKTES</sequence>
<proteinExistence type="predicted"/>
<gene>
    <name evidence="2" type="ORF">METZ01_LOCUS294979</name>
</gene>
<dbReference type="SUPFAM" id="SSF52540">
    <property type="entry name" value="P-loop containing nucleoside triphosphate hydrolases"/>
    <property type="match status" value="1"/>
</dbReference>
<dbReference type="PANTHER" id="PTHR42855:SF1">
    <property type="entry name" value="ABC TRANSPORTER DOMAIN-CONTAINING PROTEIN"/>
    <property type="match status" value="1"/>
</dbReference>
<dbReference type="EMBL" id="UINC01090304">
    <property type="protein sequence ID" value="SVC42125.1"/>
    <property type="molecule type" value="Genomic_DNA"/>
</dbReference>
<dbReference type="InterPro" id="IPR027417">
    <property type="entry name" value="P-loop_NTPase"/>
</dbReference>
<evidence type="ECO:0000259" key="1">
    <source>
        <dbReference type="Pfam" id="PF00005"/>
    </source>
</evidence>
<dbReference type="GO" id="GO:0005524">
    <property type="term" value="F:ATP binding"/>
    <property type="evidence" value="ECO:0007669"/>
    <property type="project" value="InterPro"/>
</dbReference>
<feature type="non-terminal residue" evidence="2">
    <location>
        <position position="52"/>
    </location>
</feature>
<protein>
    <recommendedName>
        <fullName evidence="1">ABC transporter domain-containing protein</fullName>
    </recommendedName>
</protein>
<dbReference type="InterPro" id="IPR051309">
    <property type="entry name" value="ABCF_ATPase"/>
</dbReference>
<evidence type="ECO:0000313" key="2">
    <source>
        <dbReference type="EMBL" id="SVC42125.1"/>
    </source>
</evidence>
<dbReference type="PANTHER" id="PTHR42855">
    <property type="entry name" value="ABC TRANSPORTER ATP-BINDING SUBUNIT"/>
    <property type="match status" value="1"/>
</dbReference>
<dbReference type="AlphaFoldDB" id="A0A382M2E2"/>
<name>A0A382M2E2_9ZZZZ</name>
<dbReference type="InterPro" id="IPR003439">
    <property type="entry name" value="ABC_transporter-like_ATP-bd"/>
</dbReference>
<organism evidence="2">
    <name type="scientific">marine metagenome</name>
    <dbReference type="NCBI Taxonomy" id="408172"/>
    <lineage>
        <taxon>unclassified sequences</taxon>
        <taxon>metagenomes</taxon>
        <taxon>ecological metagenomes</taxon>
    </lineage>
</organism>
<dbReference type="GO" id="GO:0016887">
    <property type="term" value="F:ATP hydrolysis activity"/>
    <property type="evidence" value="ECO:0007669"/>
    <property type="project" value="InterPro"/>
</dbReference>